<dbReference type="EMBL" id="VYQF01000001">
    <property type="protein sequence ID" value="KAA9041206.1"/>
    <property type="molecule type" value="Genomic_DNA"/>
</dbReference>
<evidence type="ECO:0000256" key="1">
    <source>
        <dbReference type="SAM" id="SignalP"/>
    </source>
</evidence>
<protein>
    <submittedName>
        <fullName evidence="2">Uncharacterized protein</fullName>
    </submittedName>
</protein>
<proteinExistence type="predicted"/>
<name>A0A5J5IJP9_9BACT</name>
<reference evidence="2 3" key="1">
    <citation type="submission" date="2019-09" db="EMBL/GenBank/DDBJ databases">
        <title>Draft genome sequence of Ginsengibacter sp. BR5-29.</title>
        <authorList>
            <person name="Im W.-T."/>
        </authorList>
    </citation>
    <scope>NUCLEOTIDE SEQUENCE [LARGE SCALE GENOMIC DNA]</scope>
    <source>
        <strain evidence="2 3">BR5-29</strain>
    </source>
</reference>
<dbReference type="Proteomes" id="UP000326903">
    <property type="component" value="Unassembled WGS sequence"/>
</dbReference>
<accession>A0A5J5IJP9</accession>
<gene>
    <name evidence="2" type="ORF">FW778_04000</name>
</gene>
<feature type="signal peptide" evidence="1">
    <location>
        <begin position="1"/>
        <end position="21"/>
    </location>
</feature>
<keyword evidence="1" id="KW-0732">Signal</keyword>
<sequence>MKNKLLLFFFCVLILHVTSKAQQLKVNYVNAFQNINHPEVAYWFFASNMLPKAAYRGKIDSFARYSKYTLIFLTERDGCNFYDFKTMHPVFKDLVAYAHKKGLKIGLQIWKREFGTRIENTDRLMQEGEVVLDENGHANYSVMAKGARNMSELLTSDLFKIYAFKKTGDGFYDPATFKDITKYAKADTSRTQVKVSISAGKKLEGYTAYILTQHYYNYASNFSEQAKSVLLHAFKAYADIPFDGIGLDEYKNLLIARQPVLKKTNDTFRERLYSIAMAKRMKAFTGMDLSRVLFDMRYAPEGKPAIRIKAINEYMSLLRTATLDIEKSMYDLGKKMYGPKTFIGLHDTFHNNLDEDEVWQTGVSWWNIKRDYGHTDEETSTPVQIGIGMSNKENAMYNMYYNKSLERIWTKALYDLRYGVRTHHHAANDVQGWGVSIDKPAALEKINKVENCARLLNRFNPPFPAIKLLVVYGMEAMYNWYPNKEDRGLYDINDKLGMEEKSIQLWQNGYLNAAVPTDEIEDGRLKLNADGKPVLNGYTFDAVIFLDPQYSKESTIKFFQQYVNRGGQLLIEGNATNGYYGNDITNPWANIESKAVATSFSLENVEKLGVPRNDLVNGVPNGDGAYTFTSIESLQKDSAVNFSFAYNGYTFSGNYKGLAAIKVDNKGNLQKLAATCFLSLKRNGVQIMHLSKPADIFISLENNKIDATIADSTKTIQLFRDE</sequence>
<dbReference type="AlphaFoldDB" id="A0A5J5IJP9"/>
<feature type="chain" id="PRO_5023842121" evidence="1">
    <location>
        <begin position="22"/>
        <end position="722"/>
    </location>
</feature>
<evidence type="ECO:0000313" key="3">
    <source>
        <dbReference type="Proteomes" id="UP000326903"/>
    </source>
</evidence>
<comment type="caution">
    <text evidence="2">The sequence shown here is derived from an EMBL/GenBank/DDBJ whole genome shotgun (WGS) entry which is preliminary data.</text>
</comment>
<dbReference type="RefSeq" id="WP_150413295.1">
    <property type="nucleotide sequence ID" value="NZ_VYQF01000001.1"/>
</dbReference>
<keyword evidence="3" id="KW-1185">Reference proteome</keyword>
<organism evidence="2 3">
    <name type="scientific">Ginsengibacter hankyongi</name>
    <dbReference type="NCBI Taxonomy" id="2607284"/>
    <lineage>
        <taxon>Bacteria</taxon>
        <taxon>Pseudomonadati</taxon>
        <taxon>Bacteroidota</taxon>
        <taxon>Chitinophagia</taxon>
        <taxon>Chitinophagales</taxon>
        <taxon>Chitinophagaceae</taxon>
        <taxon>Ginsengibacter</taxon>
    </lineage>
</organism>
<evidence type="ECO:0000313" key="2">
    <source>
        <dbReference type="EMBL" id="KAA9041206.1"/>
    </source>
</evidence>